<accession>A0A0M3KIH8</accession>
<protein>
    <submittedName>
        <fullName evidence="4">PDZ domain-containing protein</fullName>
    </submittedName>
</protein>
<evidence type="ECO:0000259" key="1">
    <source>
        <dbReference type="PROSITE" id="PS50106"/>
    </source>
</evidence>
<dbReference type="PANTHER" id="PTHR31327:SF6">
    <property type="entry name" value="PDZ DOMAIN-CONTAINING PROTEIN"/>
    <property type="match status" value="1"/>
</dbReference>
<reference evidence="2 3" key="2">
    <citation type="submission" date="2018-11" db="EMBL/GenBank/DDBJ databases">
        <authorList>
            <consortium name="Pathogen Informatics"/>
        </authorList>
    </citation>
    <scope>NUCLEOTIDE SEQUENCE [LARGE SCALE GENOMIC DNA]</scope>
</reference>
<feature type="domain" description="PDZ" evidence="1">
    <location>
        <begin position="100"/>
        <end position="166"/>
    </location>
</feature>
<gene>
    <name evidence="2" type="ORF">ASIM_LOCUS20176</name>
</gene>
<dbReference type="InterPro" id="IPR040264">
    <property type="entry name" value="T15H9.4-like"/>
</dbReference>
<dbReference type="Proteomes" id="UP000267096">
    <property type="component" value="Unassembled WGS sequence"/>
</dbReference>
<organism evidence="4">
    <name type="scientific">Anisakis simplex</name>
    <name type="common">Herring worm</name>
    <dbReference type="NCBI Taxonomy" id="6269"/>
    <lineage>
        <taxon>Eukaryota</taxon>
        <taxon>Metazoa</taxon>
        <taxon>Ecdysozoa</taxon>
        <taxon>Nematoda</taxon>
        <taxon>Chromadorea</taxon>
        <taxon>Rhabditida</taxon>
        <taxon>Spirurina</taxon>
        <taxon>Ascaridomorpha</taxon>
        <taxon>Ascaridoidea</taxon>
        <taxon>Anisakidae</taxon>
        <taxon>Anisakis</taxon>
        <taxon>Anisakis simplex complex</taxon>
    </lineage>
</organism>
<proteinExistence type="predicted"/>
<dbReference type="SUPFAM" id="SSF50156">
    <property type="entry name" value="PDZ domain-like"/>
    <property type="match status" value="1"/>
</dbReference>
<dbReference type="InterPro" id="IPR036034">
    <property type="entry name" value="PDZ_sf"/>
</dbReference>
<keyword evidence="3" id="KW-1185">Reference proteome</keyword>
<dbReference type="WBParaSite" id="ASIM_0002079701-mRNA-1">
    <property type="protein sequence ID" value="ASIM_0002079701-mRNA-1"/>
    <property type="gene ID" value="ASIM_0002079701"/>
</dbReference>
<dbReference type="PANTHER" id="PTHR31327">
    <property type="entry name" value="SPERM MEIOSIS PDZ DOMAIN CONTAINING PROTEINS-RELATED"/>
    <property type="match status" value="1"/>
</dbReference>
<evidence type="ECO:0000313" key="2">
    <source>
        <dbReference type="EMBL" id="VDK74819.1"/>
    </source>
</evidence>
<dbReference type="PROSITE" id="PS50106">
    <property type="entry name" value="PDZ"/>
    <property type="match status" value="1"/>
</dbReference>
<dbReference type="AlphaFoldDB" id="A0A0M3KIH8"/>
<name>A0A0M3KIH8_ANISI</name>
<dbReference type="EMBL" id="UYRR01038869">
    <property type="protein sequence ID" value="VDK74819.1"/>
    <property type="molecule type" value="Genomic_DNA"/>
</dbReference>
<dbReference type="InterPro" id="IPR001478">
    <property type="entry name" value="PDZ"/>
</dbReference>
<dbReference type="Gene3D" id="2.30.42.10">
    <property type="match status" value="1"/>
</dbReference>
<reference evidence="4" key="1">
    <citation type="submission" date="2017-02" db="UniProtKB">
        <authorList>
            <consortium name="WormBaseParasite"/>
        </authorList>
    </citation>
    <scope>IDENTIFICATION</scope>
</reference>
<dbReference type="Pfam" id="PF00595">
    <property type="entry name" value="PDZ"/>
    <property type="match status" value="1"/>
</dbReference>
<evidence type="ECO:0000313" key="4">
    <source>
        <dbReference type="WBParaSite" id="ASIM_0002079701-mRNA-1"/>
    </source>
</evidence>
<sequence length="180" mass="19731">MQVSSQAQLASLLLSCGPTARFIVLRDKGSCNIEYCEDNSASYEHESKKLQSIHAEKAANGIDCGYCFKLCPFTELLINNGFISYKTSPSPYTARVVLQDVTICFNDKSGRKLGLGIKDCHHAVIVSRTDPGSVAAELLKKGDTITNIEGYKTTNKDDARSLLLNSLKKNGKVKLRILRA</sequence>
<evidence type="ECO:0000313" key="3">
    <source>
        <dbReference type="Proteomes" id="UP000267096"/>
    </source>
</evidence>